<dbReference type="Proteomes" id="UP000320179">
    <property type="component" value="Chromosome"/>
</dbReference>
<dbReference type="PANTHER" id="PTHR30258">
    <property type="entry name" value="TYPE II SECRETION SYSTEM PROTEIN GSPE-RELATED"/>
    <property type="match status" value="1"/>
</dbReference>
<gene>
    <name evidence="5" type="ORF">BHS09_02935</name>
</gene>
<dbReference type="SUPFAM" id="SSF52540">
    <property type="entry name" value="P-loop containing nucleoside triphosphate hydrolases"/>
    <property type="match status" value="1"/>
</dbReference>
<accession>A0AAE6FV88</accession>
<evidence type="ECO:0000313" key="6">
    <source>
        <dbReference type="Proteomes" id="UP000320179"/>
    </source>
</evidence>
<comment type="similarity">
    <text evidence="1">Belongs to the GSP E family.</text>
</comment>
<dbReference type="Pfam" id="PF00437">
    <property type="entry name" value="T2SSE"/>
    <property type="match status" value="1"/>
</dbReference>
<keyword evidence="3" id="KW-0067">ATP-binding</keyword>
<evidence type="ECO:0000256" key="3">
    <source>
        <dbReference type="ARBA" id="ARBA00022840"/>
    </source>
</evidence>
<reference evidence="5 6" key="1">
    <citation type="journal article" date="2019" name="Science">
        <title>Social genes are selection hotspots in kin groups of a soil microbe.</title>
        <authorList>
            <person name="Wielgoss S."/>
            <person name="Wolfensberger R."/>
            <person name="Sun L."/>
            <person name="Fiegna F."/>
            <person name="Velicer G.J."/>
        </authorList>
    </citation>
    <scope>NUCLEOTIDE SEQUENCE [LARGE SCALE GENOMIC DNA]</scope>
    <source>
        <strain evidence="5 6">MC3.5.9c15</strain>
    </source>
</reference>
<dbReference type="GO" id="GO:0005524">
    <property type="term" value="F:ATP binding"/>
    <property type="evidence" value="ECO:0007669"/>
    <property type="project" value="UniProtKB-KW"/>
</dbReference>
<dbReference type="Gene3D" id="3.40.50.300">
    <property type="entry name" value="P-loop containing nucleotide triphosphate hydrolases"/>
    <property type="match status" value="1"/>
</dbReference>
<dbReference type="AlphaFoldDB" id="A0AAE6FV88"/>
<dbReference type="GO" id="GO:0016887">
    <property type="term" value="F:ATP hydrolysis activity"/>
    <property type="evidence" value="ECO:0007669"/>
    <property type="project" value="TreeGrafter"/>
</dbReference>
<evidence type="ECO:0000256" key="1">
    <source>
        <dbReference type="ARBA" id="ARBA00006611"/>
    </source>
</evidence>
<evidence type="ECO:0000259" key="4">
    <source>
        <dbReference type="Pfam" id="PF00437"/>
    </source>
</evidence>
<dbReference type="GO" id="GO:0005886">
    <property type="term" value="C:plasma membrane"/>
    <property type="evidence" value="ECO:0007669"/>
    <property type="project" value="TreeGrafter"/>
</dbReference>
<dbReference type="InterPro" id="IPR001482">
    <property type="entry name" value="T2SS/T4SS_dom"/>
</dbReference>
<protein>
    <recommendedName>
        <fullName evidence="4">Bacterial type II secretion system protein E domain-containing protein</fullName>
    </recommendedName>
</protein>
<organism evidence="5 6">
    <name type="scientific">Myxococcus xanthus</name>
    <dbReference type="NCBI Taxonomy" id="34"/>
    <lineage>
        <taxon>Bacteria</taxon>
        <taxon>Pseudomonadati</taxon>
        <taxon>Myxococcota</taxon>
        <taxon>Myxococcia</taxon>
        <taxon>Myxococcales</taxon>
        <taxon>Cystobacterineae</taxon>
        <taxon>Myxococcaceae</taxon>
        <taxon>Myxococcus</taxon>
    </lineage>
</organism>
<name>A0AAE6FV88_MYXXA</name>
<dbReference type="InterPro" id="IPR027417">
    <property type="entry name" value="P-loop_NTPase"/>
</dbReference>
<feature type="domain" description="Bacterial type II secretion system protein E" evidence="4">
    <location>
        <begin position="117"/>
        <end position="307"/>
    </location>
</feature>
<proteinExistence type="inferred from homology"/>
<sequence length="354" mass="37909">MSPPPSPISAVIAGLLETLAREDRSVATPPAARTFDEAARALYAIAGQTRAAHFSVWADTLEDGQDAAGISLFFHDVPDTSAPPGLLGAEKRVVRHALDLSLHGPLTEAMAALAKRGADARRPDRGSVPFPYDASSPEVEFRVVFQPGALGPWVISVARDPRTRDAFPSFASLPLSAEEADFLSERFLRLDSLFQGQLVLFTGARGSGRTTSLHAAIEALPDGVRGLAALETPRATDLRFSIVQPGGEMTMPGTLRAFLRQDPDLVFADEVRTDEELQMLINASLTGHGTAGVLEAQTPEAALQRVRAAIPNVPVSPLLVHHTVDAQSGARTVALYRVVEDGTPPARIERWRPD</sequence>
<dbReference type="EMBL" id="CP017174">
    <property type="protein sequence ID" value="QDE66035.1"/>
    <property type="molecule type" value="Genomic_DNA"/>
</dbReference>
<evidence type="ECO:0000256" key="2">
    <source>
        <dbReference type="ARBA" id="ARBA00022741"/>
    </source>
</evidence>
<dbReference type="PANTHER" id="PTHR30258:SF3">
    <property type="entry name" value="SLL1921 PROTEIN"/>
    <property type="match status" value="1"/>
</dbReference>
<keyword evidence="2" id="KW-0547">Nucleotide-binding</keyword>
<evidence type="ECO:0000313" key="5">
    <source>
        <dbReference type="EMBL" id="QDE66035.1"/>
    </source>
</evidence>
<dbReference type="RefSeq" id="WP_140797103.1">
    <property type="nucleotide sequence ID" value="NZ_CP017173.1"/>
</dbReference>